<proteinExistence type="predicted"/>
<reference evidence="2" key="1">
    <citation type="journal article" date="2023" name="Int. J. Syst. Evol. Microbiol.">
        <title>&lt;i&gt;Holtiella tumoricola&lt;/i&gt; gen. nov. sp. nov., isolated from a human clinical sample.</title>
        <authorList>
            <person name="Allen-Vercoe E."/>
            <person name="Daigneault M.C."/>
            <person name="Vancuren S.J."/>
            <person name="Cochrane K."/>
            <person name="O'Neal L.L."/>
            <person name="Sankaranarayanan K."/>
            <person name="Lawson P.A."/>
        </authorList>
    </citation>
    <scope>NUCLEOTIDE SEQUENCE</scope>
    <source>
        <strain evidence="2">CC70A</strain>
    </source>
</reference>
<keyword evidence="1" id="KW-1133">Transmembrane helix</keyword>
<evidence type="ECO:0000313" key="3">
    <source>
        <dbReference type="Proteomes" id="UP001169242"/>
    </source>
</evidence>
<protein>
    <submittedName>
        <fullName evidence="2">Uncharacterized protein</fullName>
    </submittedName>
</protein>
<dbReference type="EMBL" id="JAQIFT010000001">
    <property type="protein sequence ID" value="MDA3729897.1"/>
    <property type="molecule type" value="Genomic_DNA"/>
</dbReference>
<keyword evidence="1" id="KW-0472">Membrane</keyword>
<comment type="caution">
    <text evidence="2">The sequence shown here is derived from an EMBL/GenBank/DDBJ whole genome shotgun (WGS) entry which is preliminary data.</text>
</comment>
<dbReference type="Proteomes" id="UP001169242">
    <property type="component" value="Unassembled WGS sequence"/>
</dbReference>
<feature type="transmembrane region" description="Helical" evidence="1">
    <location>
        <begin position="15"/>
        <end position="46"/>
    </location>
</feature>
<evidence type="ECO:0000256" key="1">
    <source>
        <dbReference type="SAM" id="Phobius"/>
    </source>
</evidence>
<keyword evidence="1" id="KW-0812">Transmembrane</keyword>
<dbReference type="AlphaFoldDB" id="A0AA42DJ69"/>
<accession>A0AA42DJ69</accession>
<evidence type="ECO:0000313" key="2">
    <source>
        <dbReference type="EMBL" id="MDA3729897.1"/>
    </source>
</evidence>
<sequence length="130" mass="14914">MKDKDIKEPKKNKKLLYAFLTLLGVGIYLLGGVTFMSYAIIAIMCFSFGSMYRKLKVEYEDYKILKSVQKSMIKLDDYKLLQEENDLLKNKVNTLTDTLTSCMVGRATEGVPPNHTRSYISNLDKIEEVL</sequence>
<gene>
    <name evidence="2" type="ORF">PBV87_00020</name>
</gene>
<keyword evidence="3" id="KW-1185">Reference proteome</keyword>
<organism evidence="2 3">
    <name type="scientific">Holtiella tumoricola</name>
    <dbReference type="NCBI Taxonomy" id="3018743"/>
    <lineage>
        <taxon>Bacteria</taxon>
        <taxon>Bacillati</taxon>
        <taxon>Bacillota</taxon>
        <taxon>Clostridia</taxon>
        <taxon>Lachnospirales</taxon>
        <taxon>Cellulosilyticaceae</taxon>
        <taxon>Holtiella</taxon>
    </lineage>
</organism>
<dbReference type="RefSeq" id="WP_271010667.1">
    <property type="nucleotide sequence ID" value="NZ_JAQIFT010000001.1"/>
</dbReference>
<name>A0AA42DJ69_9FIRM</name>